<dbReference type="InterPro" id="IPR039060">
    <property type="entry name" value="Antitox_HigA"/>
</dbReference>
<dbReference type="RefSeq" id="WP_008509120.1">
    <property type="nucleotide sequence ID" value="NZ_CM001403.1"/>
</dbReference>
<accession>H1Y506</accession>
<dbReference type="SUPFAM" id="SSF47413">
    <property type="entry name" value="lambda repressor-like DNA-binding domains"/>
    <property type="match status" value="1"/>
</dbReference>
<feature type="domain" description="HTH cro/C1-type" evidence="1">
    <location>
        <begin position="61"/>
        <end position="114"/>
    </location>
</feature>
<dbReference type="InterPro" id="IPR010982">
    <property type="entry name" value="Lambda_DNA-bd_dom_sf"/>
</dbReference>
<dbReference type="Pfam" id="PF01381">
    <property type="entry name" value="HTH_3"/>
    <property type="match status" value="1"/>
</dbReference>
<dbReference type="PANTHER" id="PTHR40455:SF1">
    <property type="entry name" value="ANTITOXIN HIGA"/>
    <property type="match status" value="1"/>
</dbReference>
<dbReference type="PROSITE" id="PS50943">
    <property type="entry name" value="HTH_CROC1"/>
    <property type="match status" value="1"/>
</dbReference>
<reference evidence="2" key="1">
    <citation type="submission" date="2011-09" db="EMBL/GenBank/DDBJ databases">
        <title>The permanent draft genome of Mucilaginibacter paludis DSM 18603.</title>
        <authorList>
            <consortium name="US DOE Joint Genome Institute (JGI-PGF)"/>
            <person name="Lucas S."/>
            <person name="Han J."/>
            <person name="Lapidus A."/>
            <person name="Bruce D."/>
            <person name="Goodwin L."/>
            <person name="Pitluck S."/>
            <person name="Peters L."/>
            <person name="Kyrpides N."/>
            <person name="Mavromatis K."/>
            <person name="Ivanova N."/>
            <person name="Mikhailova N."/>
            <person name="Held B."/>
            <person name="Detter J.C."/>
            <person name="Tapia R."/>
            <person name="Han C."/>
            <person name="Land M."/>
            <person name="Hauser L."/>
            <person name="Markowitz V."/>
            <person name="Cheng J.-F."/>
            <person name="Hugenholtz P."/>
            <person name="Woyke T."/>
            <person name="Wu D."/>
            <person name="Tindall B."/>
            <person name="Brambilla E."/>
            <person name="Klenk H.-P."/>
            <person name="Eisen J.A."/>
        </authorList>
    </citation>
    <scope>NUCLEOTIDE SEQUENCE [LARGE SCALE GENOMIC DNA]</scope>
    <source>
        <strain evidence="2">DSM 18603</strain>
    </source>
</reference>
<dbReference type="STRING" id="714943.Mucpa_4243"/>
<dbReference type="Proteomes" id="UP000002774">
    <property type="component" value="Chromosome"/>
</dbReference>
<keyword evidence="3" id="KW-1185">Reference proteome</keyword>
<protein>
    <submittedName>
        <fullName evidence="2">Transcriptional regulator, XRE family</fullName>
    </submittedName>
</protein>
<gene>
    <name evidence="2" type="ORF">Mucpa_4243</name>
</gene>
<organism evidence="2 3">
    <name type="scientific">Mucilaginibacter paludis DSM 18603</name>
    <dbReference type="NCBI Taxonomy" id="714943"/>
    <lineage>
        <taxon>Bacteria</taxon>
        <taxon>Pseudomonadati</taxon>
        <taxon>Bacteroidota</taxon>
        <taxon>Sphingobacteriia</taxon>
        <taxon>Sphingobacteriales</taxon>
        <taxon>Sphingobacteriaceae</taxon>
        <taxon>Mucilaginibacter</taxon>
    </lineage>
</organism>
<dbReference type="Gene3D" id="1.10.260.40">
    <property type="entry name" value="lambda repressor-like DNA-binding domains"/>
    <property type="match status" value="1"/>
</dbReference>
<dbReference type="GO" id="GO:0001046">
    <property type="term" value="F:core promoter sequence-specific DNA binding"/>
    <property type="evidence" value="ECO:0007669"/>
    <property type="project" value="TreeGrafter"/>
</dbReference>
<name>H1Y506_9SPHI</name>
<dbReference type="AlphaFoldDB" id="H1Y506"/>
<dbReference type="HOGENOM" id="CLU_125852_2_0_10"/>
<dbReference type="EMBL" id="CM001403">
    <property type="protein sequence ID" value="EHQ28334.1"/>
    <property type="molecule type" value="Genomic_DNA"/>
</dbReference>
<evidence type="ECO:0000313" key="3">
    <source>
        <dbReference type="Proteomes" id="UP000002774"/>
    </source>
</evidence>
<dbReference type="GO" id="GO:0006355">
    <property type="term" value="P:regulation of DNA-templated transcription"/>
    <property type="evidence" value="ECO:0007669"/>
    <property type="project" value="InterPro"/>
</dbReference>
<evidence type="ECO:0000313" key="2">
    <source>
        <dbReference type="EMBL" id="EHQ28334.1"/>
    </source>
</evidence>
<dbReference type="OrthoDB" id="9796786at2"/>
<evidence type="ECO:0000259" key="1">
    <source>
        <dbReference type="PROSITE" id="PS50943"/>
    </source>
</evidence>
<sequence>MNIKPIKIEADYADALKRLEIIFDAEPNTPEGDELEVLGILIDNYEKIHFPIDLPDPIEAIKFRMEQLNYSNHDLAKIIGLKSRVSEILNKKRKLSINMIRRLHSALSIPTDVLVQEY</sequence>
<proteinExistence type="predicted"/>
<dbReference type="InterPro" id="IPR001387">
    <property type="entry name" value="Cro/C1-type_HTH"/>
</dbReference>
<dbReference type="PANTHER" id="PTHR40455">
    <property type="entry name" value="ANTITOXIN HIGA"/>
    <property type="match status" value="1"/>
</dbReference>
<dbReference type="eggNOG" id="COG5499">
    <property type="taxonomic scope" value="Bacteria"/>
</dbReference>